<reference evidence="2 3" key="1">
    <citation type="submission" date="2018-06" db="EMBL/GenBank/DDBJ databases">
        <authorList>
            <consortium name="Pathogen Informatics"/>
            <person name="Doyle S."/>
        </authorList>
    </citation>
    <scope>NUCLEOTIDE SEQUENCE [LARGE SCALE GENOMIC DNA]</scope>
    <source>
        <strain evidence="2 3">NCTC10616</strain>
    </source>
</reference>
<sequence length="47" mass="5518">MLTAVKTAFITGGFLWLQITVYLYIEIFIQKVFSRGLFDSGKYFENF</sequence>
<dbReference type="AlphaFoldDB" id="A0A378VMQ1"/>
<keyword evidence="1" id="KW-0812">Transmembrane</keyword>
<keyword evidence="3" id="KW-1185">Reference proteome</keyword>
<evidence type="ECO:0000256" key="1">
    <source>
        <dbReference type="SAM" id="Phobius"/>
    </source>
</evidence>
<dbReference type="EMBL" id="UGRO01000002">
    <property type="protein sequence ID" value="SUA17512.1"/>
    <property type="molecule type" value="Genomic_DNA"/>
</dbReference>
<keyword evidence="1" id="KW-1133">Transmembrane helix</keyword>
<evidence type="ECO:0000313" key="3">
    <source>
        <dbReference type="Proteomes" id="UP000254193"/>
    </source>
</evidence>
<name>A0A378VMQ1_NEILA</name>
<gene>
    <name evidence="2" type="ORF">NCTC10616_01187</name>
</gene>
<evidence type="ECO:0000313" key="2">
    <source>
        <dbReference type="EMBL" id="SUA17512.1"/>
    </source>
</evidence>
<accession>A0A378VMQ1</accession>
<keyword evidence="1" id="KW-0472">Membrane</keyword>
<proteinExistence type="predicted"/>
<feature type="transmembrane region" description="Helical" evidence="1">
    <location>
        <begin position="6"/>
        <end position="25"/>
    </location>
</feature>
<organism evidence="2 3">
    <name type="scientific">Neisseria lactamica</name>
    <dbReference type="NCBI Taxonomy" id="486"/>
    <lineage>
        <taxon>Bacteria</taxon>
        <taxon>Pseudomonadati</taxon>
        <taxon>Pseudomonadota</taxon>
        <taxon>Betaproteobacteria</taxon>
        <taxon>Neisseriales</taxon>
        <taxon>Neisseriaceae</taxon>
        <taxon>Neisseria</taxon>
    </lineage>
</organism>
<protein>
    <submittedName>
        <fullName evidence="2">Uncharacterized protein</fullName>
    </submittedName>
</protein>
<dbReference type="Proteomes" id="UP000254193">
    <property type="component" value="Unassembled WGS sequence"/>
</dbReference>